<feature type="transmembrane region" description="Helical" evidence="1">
    <location>
        <begin position="81"/>
        <end position="100"/>
    </location>
</feature>
<sequence length="290" mass="33201">MLEEQMSNDNDLETNDIETKDVPKEKIINMSTSGEHQELQHASDMSGDSYTSAIRVDVFLQATPLSNRASSQHRMIKKLRLFQVLGALWVFSTLILQGMYEWAFDFPKLIFFQATGKTVHWVLFCIELLGIMVLNSVSLAVVANYVTQCEMMLFYIRGLALRLQEKSSDLRIAMKDVLSVRQNLSVLNGPMARMTSLICVIFCELTIIGISILVLNKNDLPKIWLYRTFFPMVFFIMLCFPLFQAARVNSVCSRIIKIALEMRVFGYKGSSQLDLDSFMNFVSNTKLRVR</sequence>
<evidence type="ECO:0000313" key="2">
    <source>
        <dbReference type="EMBL" id="CAG2191220.1"/>
    </source>
</evidence>
<dbReference type="EMBL" id="CAJPWZ010000358">
    <property type="protein sequence ID" value="CAG2191220.1"/>
    <property type="molecule type" value="Genomic_DNA"/>
</dbReference>
<proteinExistence type="predicted"/>
<feature type="transmembrane region" description="Helical" evidence="1">
    <location>
        <begin position="120"/>
        <end position="147"/>
    </location>
</feature>
<evidence type="ECO:0000313" key="3">
    <source>
        <dbReference type="Proteomes" id="UP000683360"/>
    </source>
</evidence>
<accession>A0A8S3Q6S9</accession>
<keyword evidence="1" id="KW-1133">Transmembrane helix</keyword>
<organism evidence="2 3">
    <name type="scientific">Mytilus edulis</name>
    <name type="common">Blue mussel</name>
    <dbReference type="NCBI Taxonomy" id="6550"/>
    <lineage>
        <taxon>Eukaryota</taxon>
        <taxon>Metazoa</taxon>
        <taxon>Spiralia</taxon>
        <taxon>Lophotrochozoa</taxon>
        <taxon>Mollusca</taxon>
        <taxon>Bivalvia</taxon>
        <taxon>Autobranchia</taxon>
        <taxon>Pteriomorphia</taxon>
        <taxon>Mytilida</taxon>
        <taxon>Mytiloidea</taxon>
        <taxon>Mytilidae</taxon>
        <taxon>Mytilinae</taxon>
        <taxon>Mytilus</taxon>
    </lineage>
</organism>
<protein>
    <submittedName>
        <fullName evidence="2">Uncharacterized protein</fullName>
    </submittedName>
</protein>
<feature type="transmembrane region" description="Helical" evidence="1">
    <location>
        <begin position="197"/>
        <end position="216"/>
    </location>
</feature>
<dbReference type="PANTHER" id="PTHR38337">
    <property type="entry name" value="AGAP010540-PA"/>
    <property type="match status" value="1"/>
</dbReference>
<name>A0A8S3Q6S9_MYTED</name>
<dbReference type="OrthoDB" id="6020333at2759"/>
<reference evidence="2" key="1">
    <citation type="submission" date="2021-03" db="EMBL/GenBank/DDBJ databases">
        <authorList>
            <person name="Bekaert M."/>
        </authorList>
    </citation>
    <scope>NUCLEOTIDE SEQUENCE</scope>
</reference>
<feature type="transmembrane region" description="Helical" evidence="1">
    <location>
        <begin position="228"/>
        <end position="246"/>
    </location>
</feature>
<keyword evidence="3" id="KW-1185">Reference proteome</keyword>
<evidence type="ECO:0000256" key="1">
    <source>
        <dbReference type="SAM" id="Phobius"/>
    </source>
</evidence>
<gene>
    <name evidence="2" type="ORF">MEDL_6534</name>
</gene>
<keyword evidence="1" id="KW-0812">Transmembrane</keyword>
<keyword evidence="1" id="KW-0472">Membrane</keyword>
<dbReference type="AlphaFoldDB" id="A0A8S3Q6S9"/>
<dbReference type="Proteomes" id="UP000683360">
    <property type="component" value="Unassembled WGS sequence"/>
</dbReference>
<comment type="caution">
    <text evidence="2">The sequence shown here is derived from an EMBL/GenBank/DDBJ whole genome shotgun (WGS) entry which is preliminary data.</text>
</comment>
<dbReference type="PANTHER" id="PTHR38337:SF1">
    <property type="entry name" value="GUSTATORY RECEPTOR"/>
    <property type="match status" value="1"/>
</dbReference>